<feature type="domain" description="HTH-type transcriptional repressor KstR2 C-terminal" evidence="1">
    <location>
        <begin position="8"/>
        <end position="48"/>
    </location>
</feature>
<organism evidence="2 3">
    <name type="scientific">Mycobacterium timonense</name>
    <dbReference type="NCBI Taxonomy" id="701043"/>
    <lineage>
        <taxon>Bacteria</taxon>
        <taxon>Bacillati</taxon>
        <taxon>Actinomycetota</taxon>
        <taxon>Actinomycetes</taxon>
        <taxon>Mycobacteriales</taxon>
        <taxon>Mycobacteriaceae</taxon>
        <taxon>Mycobacterium</taxon>
        <taxon>Mycobacterium avium complex (MAC)</taxon>
    </lineage>
</organism>
<dbReference type="Pfam" id="PF17932">
    <property type="entry name" value="TetR_C_24"/>
    <property type="match status" value="1"/>
</dbReference>
<evidence type="ECO:0000313" key="2">
    <source>
        <dbReference type="EMBL" id="ORB77119.1"/>
    </source>
</evidence>
<proteinExistence type="predicted"/>
<comment type="caution">
    <text evidence="2">The sequence shown here is derived from an EMBL/GenBank/DDBJ whole genome shotgun (WGS) entry which is preliminary data.</text>
</comment>
<reference evidence="2 3" key="1">
    <citation type="submission" date="2017-02" db="EMBL/GenBank/DDBJ databases">
        <title>The new phylogeny of genus Mycobacterium.</title>
        <authorList>
            <person name="Tortoli E."/>
            <person name="Trovato A."/>
            <person name="Cirillo D.M."/>
        </authorList>
    </citation>
    <scope>NUCLEOTIDE SEQUENCE [LARGE SCALE GENOMIC DNA]</scope>
    <source>
        <strain evidence="2 3">CCUG 56329</strain>
    </source>
</reference>
<evidence type="ECO:0000313" key="3">
    <source>
        <dbReference type="Proteomes" id="UP000192847"/>
    </source>
</evidence>
<protein>
    <recommendedName>
        <fullName evidence="1">HTH-type transcriptional repressor KstR2 C-terminal domain-containing protein</fullName>
    </recommendedName>
</protein>
<name>A0ABX3TEB6_9MYCO</name>
<evidence type="ECO:0000259" key="1">
    <source>
        <dbReference type="Pfam" id="PF17932"/>
    </source>
</evidence>
<dbReference type="InterPro" id="IPR041490">
    <property type="entry name" value="KstR2_TetR_C"/>
</dbReference>
<dbReference type="Proteomes" id="UP000192847">
    <property type="component" value="Unassembled WGS sequence"/>
</dbReference>
<feature type="non-terminal residue" evidence="2">
    <location>
        <position position="1"/>
    </location>
</feature>
<sequence>SSSYFVASVTTMLLTGALNWAVEWYRPDGPLSPEDLAGQVATLVFDGVTKIPAESSQPSSPTSV</sequence>
<dbReference type="InterPro" id="IPR036271">
    <property type="entry name" value="Tet_transcr_reg_TetR-rel_C_sf"/>
</dbReference>
<dbReference type="SUPFAM" id="SSF48498">
    <property type="entry name" value="Tetracyclin repressor-like, C-terminal domain"/>
    <property type="match status" value="1"/>
</dbReference>
<keyword evidence="3" id="KW-1185">Reference proteome</keyword>
<gene>
    <name evidence="2" type="ORF">BST46_26330</name>
</gene>
<dbReference type="Gene3D" id="1.10.357.10">
    <property type="entry name" value="Tetracycline Repressor, domain 2"/>
    <property type="match status" value="1"/>
</dbReference>
<accession>A0ABX3TEB6</accession>
<dbReference type="EMBL" id="MVIL01000274">
    <property type="protein sequence ID" value="ORB77119.1"/>
    <property type="molecule type" value="Genomic_DNA"/>
</dbReference>